<comment type="caution">
    <text evidence="2">The sequence shown here is derived from an EMBL/GenBank/DDBJ whole genome shotgun (WGS) entry which is preliminary data.</text>
</comment>
<evidence type="ECO:0000313" key="3">
    <source>
        <dbReference type="Proteomes" id="UP000192596"/>
    </source>
</evidence>
<feature type="compositionally biased region" description="Low complexity" evidence="1">
    <location>
        <begin position="89"/>
        <end position="99"/>
    </location>
</feature>
<dbReference type="AlphaFoldDB" id="A0A1V8TFP5"/>
<evidence type="ECO:0000313" key="2">
    <source>
        <dbReference type="EMBL" id="OQO10199.1"/>
    </source>
</evidence>
<dbReference type="EMBL" id="NAJO01000009">
    <property type="protein sequence ID" value="OQO10199.1"/>
    <property type="molecule type" value="Genomic_DNA"/>
</dbReference>
<dbReference type="InParanoid" id="A0A1V8TFP5"/>
<name>A0A1V8TFP5_9PEZI</name>
<feature type="region of interest" description="Disordered" evidence="1">
    <location>
        <begin position="1"/>
        <end position="116"/>
    </location>
</feature>
<feature type="compositionally biased region" description="Basic and acidic residues" evidence="1">
    <location>
        <begin position="54"/>
        <end position="74"/>
    </location>
</feature>
<organism evidence="2 3">
    <name type="scientific">Cryoendolithus antarcticus</name>
    <dbReference type="NCBI Taxonomy" id="1507870"/>
    <lineage>
        <taxon>Eukaryota</taxon>
        <taxon>Fungi</taxon>
        <taxon>Dikarya</taxon>
        <taxon>Ascomycota</taxon>
        <taxon>Pezizomycotina</taxon>
        <taxon>Dothideomycetes</taxon>
        <taxon>Dothideomycetidae</taxon>
        <taxon>Cladosporiales</taxon>
        <taxon>Cladosporiaceae</taxon>
        <taxon>Cryoendolithus</taxon>
    </lineage>
</organism>
<protein>
    <submittedName>
        <fullName evidence="2">Uncharacterized protein</fullName>
    </submittedName>
</protein>
<accession>A0A1V8TFP5</accession>
<sequence>MTDKSGSHTPKPGAKSGSSAPRRGPKTDAEFCGFDHTNGMRPVQEGYVQGMQDAQRRFQESRKDKKLSETKLQGDVKPNSTGDFKSISRRSTSELLTSRGAESRRLRRSGNSKRSS</sequence>
<keyword evidence="3" id="KW-1185">Reference proteome</keyword>
<dbReference type="Proteomes" id="UP000192596">
    <property type="component" value="Unassembled WGS sequence"/>
</dbReference>
<proteinExistence type="predicted"/>
<reference evidence="3" key="1">
    <citation type="submission" date="2017-03" db="EMBL/GenBank/DDBJ databases">
        <title>Genomes of endolithic fungi from Antarctica.</title>
        <authorList>
            <person name="Coleine C."/>
            <person name="Masonjones S."/>
            <person name="Stajich J.E."/>
        </authorList>
    </citation>
    <scope>NUCLEOTIDE SEQUENCE [LARGE SCALE GENOMIC DNA]</scope>
    <source>
        <strain evidence="3">CCFEE 5527</strain>
    </source>
</reference>
<feature type="compositionally biased region" description="Basic residues" evidence="1">
    <location>
        <begin position="105"/>
        <end position="116"/>
    </location>
</feature>
<gene>
    <name evidence="2" type="ORF">B0A48_04556</name>
</gene>
<evidence type="ECO:0000256" key="1">
    <source>
        <dbReference type="SAM" id="MobiDB-lite"/>
    </source>
</evidence>